<comment type="caution">
    <text evidence="3">The sequence shown here is derived from an EMBL/GenBank/DDBJ whole genome shotgun (WGS) entry which is preliminary data.</text>
</comment>
<dbReference type="Proteomes" id="UP000186922">
    <property type="component" value="Unassembled WGS sequence"/>
</dbReference>
<feature type="non-terminal residue" evidence="3">
    <location>
        <position position="148"/>
    </location>
</feature>
<evidence type="ECO:0000313" key="4">
    <source>
        <dbReference type="Proteomes" id="UP000186922"/>
    </source>
</evidence>
<reference evidence="3 4" key="1">
    <citation type="journal article" date="2016" name="Nat. Commun.">
        <title>Extremotolerant tardigrade genome and improved radiotolerance of human cultured cells by tardigrade-unique protein.</title>
        <authorList>
            <person name="Hashimoto T."/>
            <person name="Horikawa D.D."/>
            <person name="Saito Y."/>
            <person name="Kuwahara H."/>
            <person name="Kozuka-Hata H."/>
            <person name="Shin-I T."/>
            <person name="Minakuchi Y."/>
            <person name="Ohishi K."/>
            <person name="Motoyama A."/>
            <person name="Aizu T."/>
            <person name="Enomoto A."/>
            <person name="Kondo K."/>
            <person name="Tanaka S."/>
            <person name="Hara Y."/>
            <person name="Koshikawa S."/>
            <person name="Sagara H."/>
            <person name="Miura T."/>
            <person name="Yokobori S."/>
            <person name="Miyagawa K."/>
            <person name="Suzuki Y."/>
            <person name="Kubo T."/>
            <person name="Oyama M."/>
            <person name="Kohara Y."/>
            <person name="Fujiyama A."/>
            <person name="Arakawa K."/>
            <person name="Katayama T."/>
            <person name="Toyoda A."/>
            <person name="Kunieda T."/>
        </authorList>
    </citation>
    <scope>NUCLEOTIDE SEQUENCE [LARGE SCALE GENOMIC DNA]</scope>
    <source>
        <strain evidence="3 4">YOKOZUNA-1</strain>
    </source>
</reference>
<dbReference type="AlphaFoldDB" id="A0A1D1VLY2"/>
<feature type="transmembrane region" description="Helical" evidence="2">
    <location>
        <begin position="35"/>
        <end position="55"/>
    </location>
</feature>
<evidence type="ECO:0000256" key="1">
    <source>
        <dbReference type="SAM" id="MobiDB-lite"/>
    </source>
</evidence>
<sequence>MRQIEVAQVILQTSSLHEGSQNLALNPPIDTLTSTWSAILFIISSILAAASGLIFCTSVEELFLVLATSGFVSALLSFSAFAGDDFSGTLGVEAAAPSTAALMLTAGKHGSWETSLDNSLPFSKKYQPGSGIKKDQTKQVRMREEEIQ</sequence>
<gene>
    <name evidence="3" type="primary">RvY_13163-1</name>
    <name evidence="3" type="synonym">RvY_13163.1</name>
    <name evidence="3" type="ORF">RvY_13163</name>
</gene>
<feature type="compositionally biased region" description="Basic and acidic residues" evidence="1">
    <location>
        <begin position="132"/>
        <end position="148"/>
    </location>
</feature>
<keyword evidence="2" id="KW-0812">Transmembrane</keyword>
<keyword evidence="2" id="KW-1133">Transmembrane helix</keyword>
<feature type="region of interest" description="Disordered" evidence="1">
    <location>
        <begin position="122"/>
        <end position="148"/>
    </location>
</feature>
<protein>
    <submittedName>
        <fullName evidence="3">Uncharacterized protein</fullName>
    </submittedName>
</protein>
<dbReference type="EMBL" id="BDGG01000008">
    <property type="protein sequence ID" value="GAV02622.1"/>
    <property type="molecule type" value="Genomic_DNA"/>
</dbReference>
<evidence type="ECO:0000313" key="3">
    <source>
        <dbReference type="EMBL" id="GAV02622.1"/>
    </source>
</evidence>
<accession>A0A1D1VLY2</accession>
<feature type="transmembrane region" description="Helical" evidence="2">
    <location>
        <begin position="62"/>
        <end position="82"/>
    </location>
</feature>
<name>A0A1D1VLY2_RAMVA</name>
<keyword evidence="2" id="KW-0472">Membrane</keyword>
<keyword evidence="4" id="KW-1185">Reference proteome</keyword>
<organism evidence="3 4">
    <name type="scientific">Ramazzottius varieornatus</name>
    <name type="common">Water bear</name>
    <name type="synonym">Tardigrade</name>
    <dbReference type="NCBI Taxonomy" id="947166"/>
    <lineage>
        <taxon>Eukaryota</taxon>
        <taxon>Metazoa</taxon>
        <taxon>Ecdysozoa</taxon>
        <taxon>Tardigrada</taxon>
        <taxon>Eutardigrada</taxon>
        <taxon>Parachela</taxon>
        <taxon>Hypsibioidea</taxon>
        <taxon>Ramazzottiidae</taxon>
        <taxon>Ramazzottius</taxon>
    </lineage>
</organism>
<evidence type="ECO:0000256" key="2">
    <source>
        <dbReference type="SAM" id="Phobius"/>
    </source>
</evidence>
<proteinExistence type="predicted"/>